<dbReference type="PANTHER" id="PTHR46577:SF1">
    <property type="entry name" value="HTH-TYPE TRANSCRIPTIONAL REGULATORY PROTEIN GABR"/>
    <property type="match status" value="1"/>
</dbReference>
<dbReference type="EMBL" id="BAABIS010000001">
    <property type="protein sequence ID" value="GAA4874333.1"/>
    <property type="molecule type" value="Genomic_DNA"/>
</dbReference>
<organism evidence="8 9">
    <name type="scientific">Kitasatospora terrestris</name>
    <dbReference type="NCBI Taxonomy" id="258051"/>
    <lineage>
        <taxon>Bacteria</taxon>
        <taxon>Bacillati</taxon>
        <taxon>Actinomycetota</taxon>
        <taxon>Actinomycetes</taxon>
        <taxon>Kitasatosporales</taxon>
        <taxon>Streptomycetaceae</taxon>
        <taxon>Kitasatospora</taxon>
    </lineage>
</organism>
<sequence length="457" mass="47248">MRELLITVDHAAGDLTGQLTRAVRAAVQDGRLAAGTRLPATRALAAELGVSRGVAVEAYAQLVAEGYLVGRHGSGTRVADGVTPPGPPTPPPPAAAEPTHDLKPGTPDLAAFPRAGWAAAVRRALADAPHTDLGYGDPAGLPAVRAELAGYLGRVRAAAATPDRVMVVSGVGQGLALLARVLTRRGHGPFAVEDPCSPGTLGLLRAHGIEPVGVPVDDHGLDVAALAASGAGTVLVTPAHQYPTGVVLSPGRRAELAAWAHRTGGVVIEDDYDAEFRYDREPVGCLQGLAHDRVVHLGSVSKSLAPGLRLGWAVLPPWLAADFREAKRYTDLGTGVVDQLAFGRLLADGAYDRHLRDLRARYRARRDALVAALAAELPAARVRGVAAGLHLYLDLPDGSDEAAVVAAAGERRLRVEPVAPMRLAPGGPALALGYAGLPEHRLREAAHLLATAVAAAG</sequence>
<dbReference type="Gene3D" id="3.40.640.10">
    <property type="entry name" value="Type I PLP-dependent aspartate aminotransferase-like (Major domain)"/>
    <property type="match status" value="1"/>
</dbReference>
<dbReference type="InterPro" id="IPR036390">
    <property type="entry name" value="WH_DNA-bd_sf"/>
</dbReference>
<accession>A0ABP9EB41</accession>
<keyword evidence="3" id="KW-0805">Transcription regulation</keyword>
<dbReference type="InterPro" id="IPR015424">
    <property type="entry name" value="PyrdxlP-dep_Trfase"/>
</dbReference>
<dbReference type="Pfam" id="PF00392">
    <property type="entry name" value="GntR"/>
    <property type="match status" value="1"/>
</dbReference>
<keyword evidence="9" id="KW-1185">Reference proteome</keyword>
<reference evidence="9" key="1">
    <citation type="journal article" date="2019" name="Int. J. Syst. Evol. Microbiol.">
        <title>The Global Catalogue of Microorganisms (GCM) 10K type strain sequencing project: providing services to taxonomists for standard genome sequencing and annotation.</title>
        <authorList>
            <consortium name="The Broad Institute Genomics Platform"/>
            <consortium name="The Broad Institute Genome Sequencing Center for Infectious Disease"/>
            <person name="Wu L."/>
            <person name="Ma J."/>
        </authorList>
    </citation>
    <scope>NUCLEOTIDE SEQUENCE [LARGE SCALE GENOMIC DNA]</scope>
    <source>
        <strain evidence="9">JCM 13006</strain>
    </source>
</reference>
<dbReference type="Proteomes" id="UP001501752">
    <property type="component" value="Unassembled WGS sequence"/>
</dbReference>
<proteinExistence type="inferred from homology"/>
<dbReference type="Pfam" id="PF00155">
    <property type="entry name" value="Aminotran_1_2"/>
    <property type="match status" value="1"/>
</dbReference>
<keyword evidence="5" id="KW-0804">Transcription</keyword>
<dbReference type="PANTHER" id="PTHR46577">
    <property type="entry name" value="HTH-TYPE TRANSCRIPTIONAL REGULATORY PROTEIN GABR"/>
    <property type="match status" value="1"/>
</dbReference>
<dbReference type="CDD" id="cd00609">
    <property type="entry name" value="AAT_like"/>
    <property type="match status" value="1"/>
</dbReference>
<dbReference type="InterPro" id="IPR000524">
    <property type="entry name" value="Tscrpt_reg_HTH_GntR"/>
</dbReference>
<dbReference type="InterPro" id="IPR051446">
    <property type="entry name" value="HTH_trans_reg/aminotransferase"/>
</dbReference>
<comment type="similarity">
    <text evidence="1">In the C-terminal section; belongs to the class-I pyridoxal-phosphate-dependent aminotransferase family.</text>
</comment>
<dbReference type="InterPro" id="IPR004839">
    <property type="entry name" value="Aminotransferase_I/II_large"/>
</dbReference>
<evidence type="ECO:0000256" key="6">
    <source>
        <dbReference type="SAM" id="MobiDB-lite"/>
    </source>
</evidence>
<dbReference type="PROSITE" id="PS50949">
    <property type="entry name" value="HTH_GNTR"/>
    <property type="match status" value="1"/>
</dbReference>
<dbReference type="SUPFAM" id="SSF53383">
    <property type="entry name" value="PLP-dependent transferases"/>
    <property type="match status" value="1"/>
</dbReference>
<evidence type="ECO:0000256" key="4">
    <source>
        <dbReference type="ARBA" id="ARBA00023125"/>
    </source>
</evidence>
<evidence type="ECO:0000313" key="8">
    <source>
        <dbReference type="EMBL" id="GAA4874333.1"/>
    </source>
</evidence>
<dbReference type="SUPFAM" id="SSF46785">
    <property type="entry name" value="Winged helix' DNA-binding domain"/>
    <property type="match status" value="1"/>
</dbReference>
<keyword evidence="8" id="KW-0032">Aminotransferase</keyword>
<dbReference type="PRINTS" id="PR00035">
    <property type="entry name" value="HTHGNTR"/>
</dbReference>
<name>A0ABP9EB41_9ACTN</name>
<dbReference type="InterPro" id="IPR036388">
    <property type="entry name" value="WH-like_DNA-bd_sf"/>
</dbReference>
<keyword evidence="4" id="KW-0238">DNA-binding</keyword>
<feature type="domain" description="HTH gntR-type" evidence="7">
    <location>
        <begin position="13"/>
        <end position="81"/>
    </location>
</feature>
<evidence type="ECO:0000313" key="9">
    <source>
        <dbReference type="Proteomes" id="UP001501752"/>
    </source>
</evidence>
<evidence type="ECO:0000256" key="3">
    <source>
        <dbReference type="ARBA" id="ARBA00023015"/>
    </source>
</evidence>
<keyword evidence="2" id="KW-0663">Pyridoxal phosphate</keyword>
<dbReference type="Gene3D" id="1.10.10.10">
    <property type="entry name" value="Winged helix-like DNA-binding domain superfamily/Winged helix DNA-binding domain"/>
    <property type="match status" value="1"/>
</dbReference>
<feature type="region of interest" description="Disordered" evidence="6">
    <location>
        <begin position="75"/>
        <end position="101"/>
    </location>
</feature>
<dbReference type="InterPro" id="IPR015421">
    <property type="entry name" value="PyrdxlP-dep_Trfase_major"/>
</dbReference>
<keyword evidence="8" id="KW-0808">Transferase</keyword>
<dbReference type="GO" id="GO:0008483">
    <property type="term" value="F:transaminase activity"/>
    <property type="evidence" value="ECO:0007669"/>
    <property type="project" value="UniProtKB-KW"/>
</dbReference>
<evidence type="ECO:0000256" key="5">
    <source>
        <dbReference type="ARBA" id="ARBA00023163"/>
    </source>
</evidence>
<evidence type="ECO:0000256" key="2">
    <source>
        <dbReference type="ARBA" id="ARBA00022898"/>
    </source>
</evidence>
<comment type="caution">
    <text evidence="8">The sequence shown here is derived from an EMBL/GenBank/DDBJ whole genome shotgun (WGS) entry which is preliminary data.</text>
</comment>
<feature type="compositionally biased region" description="Pro residues" evidence="6">
    <location>
        <begin position="84"/>
        <end position="95"/>
    </location>
</feature>
<gene>
    <name evidence="8" type="ORF">GCM10023235_61940</name>
</gene>
<evidence type="ECO:0000256" key="1">
    <source>
        <dbReference type="ARBA" id="ARBA00005384"/>
    </source>
</evidence>
<evidence type="ECO:0000259" key="7">
    <source>
        <dbReference type="PROSITE" id="PS50949"/>
    </source>
</evidence>
<dbReference type="RefSeq" id="WP_345700196.1">
    <property type="nucleotide sequence ID" value="NZ_BAABIS010000001.1"/>
</dbReference>
<dbReference type="CDD" id="cd07377">
    <property type="entry name" value="WHTH_GntR"/>
    <property type="match status" value="1"/>
</dbReference>
<dbReference type="SMART" id="SM00345">
    <property type="entry name" value="HTH_GNTR"/>
    <property type="match status" value="1"/>
</dbReference>
<protein>
    <submittedName>
        <fullName evidence="8">PLP-dependent aminotransferase family protein</fullName>
    </submittedName>
</protein>